<keyword evidence="3" id="KW-1185">Reference proteome</keyword>
<evidence type="ECO:0008006" key="4">
    <source>
        <dbReference type="Google" id="ProtNLM"/>
    </source>
</evidence>
<protein>
    <recommendedName>
        <fullName evidence="4">F-box domain-containing protein</fullName>
    </recommendedName>
</protein>
<accession>A0ABY6URR9</accession>
<evidence type="ECO:0000313" key="2">
    <source>
        <dbReference type="EMBL" id="VUC32584.1"/>
    </source>
</evidence>
<evidence type="ECO:0000313" key="3">
    <source>
        <dbReference type="Proteomes" id="UP000766486"/>
    </source>
</evidence>
<dbReference type="Proteomes" id="UP000766486">
    <property type="component" value="Unassembled WGS sequence"/>
</dbReference>
<dbReference type="EMBL" id="CABFNS010000851">
    <property type="protein sequence ID" value="VUC32584.1"/>
    <property type="molecule type" value="Genomic_DNA"/>
</dbReference>
<feature type="region of interest" description="Disordered" evidence="1">
    <location>
        <begin position="359"/>
        <end position="382"/>
    </location>
</feature>
<evidence type="ECO:0000256" key="1">
    <source>
        <dbReference type="SAM" id="MobiDB-lite"/>
    </source>
</evidence>
<name>A0ABY6URR9_BIOOC</name>
<feature type="compositionally biased region" description="Basic and acidic residues" evidence="1">
    <location>
        <begin position="367"/>
        <end position="376"/>
    </location>
</feature>
<reference evidence="2 3" key="1">
    <citation type="submission" date="2019-06" db="EMBL/GenBank/DDBJ databases">
        <authorList>
            <person name="Broberg M."/>
        </authorList>
    </citation>
    <scope>NUCLEOTIDE SEQUENCE [LARGE SCALE GENOMIC DNA]</scope>
</reference>
<gene>
    <name evidence="2" type="ORF">CLO192961_LOCUS328828</name>
</gene>
<comment type="caution">
    <text evidence="2">The sequence shown here is derived from an EMBL/GenBank/DDBJ whole genome shotgun (WGS) entry which is preliminary data.</text>
</comment>
<organism evidence="2 3">
    <name type="scientific">Bionectria ochroleuca</name>
    <name type="common">Gliocladium roseum</name>
    <dbReference type="NCBI Taxonomy" id="29856"/>
    <lineage>
        <taxon>Eukaryota</taxon>
        <taxon>Fungi</taxon>
        <taxon>Dikarya</taxon>
        <taxon>Ascomycota</taxon>
        <taxon>Pezizomycotina</taxon>
        <taxon>Sordariomycetes</taxon>
        <taxon>Hypocreomycetidae</taxon>
        <taxon>Hypocreales</taxon>
        <taxon>Bionectriaceae</taxon>
        <taxon>Clonostachys</taxon>
    </lineage>
</organism>
<proteinExistence type="predicted"/>
<sequence length="382" mass="43474">MTFALLEFPAEILDLIAQQLCPHCWGGPEDEVCFQTLLSLTSTCRALCAAAQPILYHMPFSDALRRGETRSVDGPNIALLARTLIESPRLANAVRDVGFRFAYPQHSHRLSDEEIVFFEQEMDNVFKEAGQEATRIRCNWTRTGTFYTPEGDYHCDSNEFLRMLLVAKTKRVVWLDCIGPGSVVRPKFELPNLTFLNVEDWQDGREWDMDCVSEILQAAPVLKYFSGMGICAATLEEGAVFNDNADDLMLISYAMPLNHFGNVMRGFPNLKKFFYRLGDYKERPEEAPSTQEIVDALWIRSDTLESIVVDMSLYQPSIKLNPGAILDLNKMEVLEYIEWSFPLCTHEWKRPIWTVHKTDPVEEGGGDVDHEDRQDGDVGEGE</sequence>